<dbReference type="EMBL" id="FNYC01000003">
    <property type="protein sequence ID" value="SEI89069.1"/>
    <property type="molecule type" value="Genomic_DNA"/>
</dbReference>
<organism evidence="2 3">
    <name type="scientific">Frateuria terrea</name>
    <dbReference type="NCBI Taxonomy" id="529704"/>
    <lineage>
        <taxon>Bacteria</taxon>
        <taxon>Pseudomonadati</taxon>
        <taxon>Pseudomonadota</taxon>
        <taxon>Gammaproteobacteria</taxon>
        <taxon>Lysobacterales</taxon>
        <taxon>Rhodanobacteraceae</taxon>
        <taxon>Frateuria</taxon>
    </lineage>
</organism>
<dbReference type="RefSeq" id="WP_091336039.1">
    <property type="nucleotide sequence ID" value="NZ_FNYC01000003.1"/>
</dbReference>
<dbReference type="Proteomes" id="UP000199420">
    <property type="component" value="Unassembled WGS sequence"/>
</dbReference>
<keyword evidence="3" id="KW-1185">Reference proteome</keyword>
<reference evidence="2 3" key="1">
    <citation type="submission" date="2016-10" db="EMBL/GenBank/DDBJ databases">
        <authorList>
            <person name="de Groot N.N."/>
        </authorList>
    </citation>
    <scope>NUCLEOTIDE SEQUENCE [LARGE SCALE GENOMIC DNA]</scope>
    <source>
        <strain evidence="2 3">DSM 26515</strain>
    </source>
</reference>
<evidence type="ECO:0000313" key="2">
    <source>
        <dbReference type="EMBL" id="SEI89069.1"/>
    </source>
</evidence>
<protein>
    <submittedName>
        <fullName evidence="2">TniQ protein</fullName>
    </submittedName>
</protein>
<dbReference type="Pfam" id="PF06527">
    <property type="entry name" value="TniQ"/>
    <property type="match status" value="1"/>
</dbReference>
<dbReference type="STRING" id="529704.SAMN02927913_1780"/>
<accession>A0A1H6U9N1</accession>
<evidence type="ECO:0000313" key="3">
    <source>
        <dbReference type="Proteomes" id="UP000199420"/>
    </source>
</evidence>
<gene>
    <name evidence="2" type="ORF">SAMN04487997_1944</name>
</gene>
<dbReference type="AlphaFoldDB" id="A0A1H6U9N1"/>
<evidence type="ECO:0000259" key="1">
    <source>
        <dbReference type="Pfam" id="PF06527"/>
    </source>
</evidence>
<sequence length="329" mass="37276">MNRGHHTPEGADTRWWIAGPGQDESLRSIVERAERLYGGPGDAFRRRLKPRATVPERETDLDSLSSRELWVLAHTVGVAPSDLFAHRLADSPWLLHALQRRAYCPVCWKEDHRAGRPPGFRRTWAGVFVLRCPDHDVSLHWHAPHQSIDLALNVPLRPRGRRAARLVRLIDEFARRFERALRGSEPWPPRWHGNPSTARALLMRCAANLGRVPELPPFSSVRGPPVLGGFVSVPTRRVEPLGDSPWECVRAMGLPAWRRAALWMVASYVVPALKDTDRPEGLPARPFAAIDAQWAGMEPHARGLRRTRRYREALQAACRRFEEMEGGPP</sequence>
<dbReference type="OrthoDB" id="6057246at2"/>
<feature type="domain" description="TniQ" evidence="1">
    <location>
        <begin position="19"/>
        <end position="139"/>
    </location>
</feature>
<dbReference type="InterPro" id="IPR009492">
    <property type="entry name" value="TniQ"/>
</dbReference>
<name>A0A1H6U9N1_9GAMM</name>
<proteinExistence type="predicted"/>